<dbReference type="Proteomes" id="UP001375240">
    <property type="component" value="Unassembled WGS sequence"/>
</dbReference>
<evidence type="ECO:0000256" key="2">
    <source>
        <dbReference type="SAM" id="Phobius"/>
    </source>
</evidence>
<name>A0AAV9UPA4_9PEZI</name>
<sequence length="230" mass="25503">MPSAATSTEELPPPYPHSHRSQPPTLKSTSLKSTSPPTPHSSSSTTNTTIPRTRRLLLHLVFGFLLLNTALFALAVHNVEQTAIVAVTPDAAICPCPSRDPGACTYTPATDTRTAVSRLYLYANDARARWYTVAYAVRARPAVKIADGGNGGVGVVEVGSSSGVEEYKMQMWQSCVWQVRAVRGWRWTMQWLVLPGQCLLEIVGAWVWWRCLVEDEQEEEEEKKMMMRGV</sequence>
<dbReference type="AlphaFoldDB" id="A0AAV9UPA4"/>
<comment type="caution">
    <text evidence="3">The sequence shown here is derived from an EMBL/GenBank/DDBJ whole genome shotgun (WGS) entry which is preliminary data.</text>
</comment>
<feature type="compositionally biased region" description="Low complexity" evidence="1">
    <location>
        <begin position="23"/>
        <end position="48"/>
    </location>
</feature>
<keyword evidence="2" id="KW-0472">Membrane</keyword>
<gene>
    <name evidence="3" type="ORF">TWF696_008022</name>
</gene>
<accession>A0AAV9UPA4</accession>
<feature type="region of interest" description="Disordered" evidence="1">
    <location>
        <begin position="1"/>
        <end position="48"/>
    </location>
</feature>
<proteinExistence type="predicted"/>
<reference evidence="3 4" key="1">
    <citation type="submission" date="2019-10" db="EMBL/GenBank/DDBJ databases">
        <authorList>
            <person name="Palmer J.M."/>
        </authorList>
    </citation>
    <scope>NUCLEOTIDE SEQUENCE [LARGE SCALE GENOMIC DNA]</scope>
    <source>
        <strain evidence="3 4">TWF696</strain>
    </source>
</reference>
<keyword evidence="4" id="KW-1185">Reference proteome</keyword>
<keyword evidence="2" id="KW-1133">Transmembrane helix</keyword>
<keyword evidence="2" id="KW-0812">Transmembrane</keyword>
<dbReference type="EMBL" id="JAVHNQ010000006">
    <property type="protein sequence ID" value="KAK6344385.1"/>
    <property type="molecule type" value="Genomic_DNA"/>
</dbReference>
<feature type="transmembrane region" description="Helical" evidence="2">
    <location>
        <begin position="56"/>
        <end position="76"/>
    </location>
</feature>
<evidence type="ECO:0000313" key="4">
    <source>
        <dbReference type="Proteomes" id="UP001375240"/>
    </source>
</evidence>
<evidence type="ECO:0000256" key="1">
    <source>
        <dbReference type="SAM" id="MobiDB-lite"/>
    </source>
</evidence>
<protein>
    <submittedName>
        <fullName evidence="3">Uncharacterized protein</fullName>
    </submittedName>
</protein>
<organism evidence="3 4">
    <name type="scientific">Orbilia brochopaga</name>
    <dbReference type="NCBI Taxonomy" id="3140254"/>
    <lineage>
        <taxon>Eukaryota</taxon>
        <taxon>Fungi</taxon>
        <taxon>Dikarya</taxon>
        <taxon>Ascomycota</taxon>
        <taxon>Pezizomycotina</taxon>
        <taxon>Orbiliomycetes</taxon>
        <taxon>Orbiliales</taxon>
        <taxon>Orbiliaceae</taxon>
        <taxon>Orbilia</taxon>
    </lineage>
</organism>
<evidence type="ECO:0000313" key="3">
    <source>
        <dbReference type="EMBL" id="KAK6344385.1"/>
    </source>
</evidence>